<dbReference type="RefSeq" id="XP_014155297.1">
    <property type="nucleotide sequence ID" value="XM_014299822.1"/>
</dbReference>
<reference evidence="2 3" key="1">
    <citation type="submission" date="2011-02" db="EMBL/GenBank/DDBJ databases">
        <title>The Genome Sequence of Sphaeroforma arctica JP610.</title>
        <authorList>
            <consortium name="The Broad Institute Genome Sequencing Platform"/>
            <person name="Russ C."/>
            <person name="Cuomo C."/>
            <person name="Young S.K."/>
            <person name="Zeng Q."/>
            <person name="Gargeya S."/>
            <person name="Alvarado L."/>
            <person name="Berlin A."/>
            <person name="Chapman S.B."/>
            <person name="Chen Z."/>
            <person name="Freedman E."/>
            <person name="Gellesch M."/>
            <person name="Goldberg J."/>
            <person name="Griggs A."/>
            <person name="Gujja S."/>
            <person name="Heilman E."/>
            <person name="Heiman D."/>
            <person name="Howarth C."/>
            <person name="Mehta T."/>
            <person name="Neiman D."/>
            <person name="Pearson M."/>
            <person name="Roberts A."/>
            <person name="Saif S."/>
            <person name="Shea T."/>
            <person name="Shenoy N."/>
            <person name="Sisk P."/>
            <person name="Stolte C."/>
            <person name="Sykes S."/>
            <person name="White J."/>
            <person name="Yandava C."/>
            <person name="Burger G."/>
            <person name="Gray M.W."/>
            <person name="Holland P.W.H."/>
            <person name="King N."/>
            <person name="Lang F.B.F."/>
            <person name="Roger A.J."/>
            <person name="Ruiz-Trillo I."/>
            <person name="Haas B."/>
            <person name="Nusbaum C."/>
            <person name="Birren B."/>
        </authorList>
    </citation>
    <scope>NUCLEOTIDE SEQUENCE [LARGE SCALE GENOMIC DNA]</scope>
    <source>
        <strain evidence="2 3">JP610</strain>
    </source>
</reference>
<keyword evidence="3" id="KW-1185">Reference proteome</keyword>
<feature type="compositionally biased region" description="Low complexity" evidence="1">
    <location>
        <begin position="101"/>
        <end position="112"/>
    </location>
</feature>
<dbReference type="GeneID" id="25906786"/>
<proteinExistence type="predicted"/>
<evidence type="ECO:0000313" key="2">
    <source>
        <dbReference type="EMBL" id="KNC81395.1"/>
    </source>
</evidence>
<accession>A0A0L0FX20</accession>
<feature type="region of interest" description="Disordered" evidence="1">
    <location>
        <begin position="96"/>
        <end position="138"/>
    </location>
</feature>
<protein>
    <submittedName>
        <fullName evidence="2">Uncharacterized protein</fullName>
    </submittedName>
</protein>
<name>A0A0L0FX20_9EUKA</name>
<dbReference type="EMBL" id="KQ242037">
    <property type="protein sequence ID" value="KNC81395.1"/>
    <property type="molecule type" value="Genomic_DNA"/>
</dbReference>
<dbReference type="AlphaFoldDB" id="A0A0L0FX20"/>
<evidence type="ECO:0000313" key="3">
    <source>
        <dbReference type="Proteomes" id="UP000054560"/>
    </source>
</evidence>
<sequence length="138" mass="13945">MDLAGGTYQIQLGTLRKTDADDDSTKLAPISVRGHTGASVVKSGPLGLGTNGPCGSGIKSIVYSSETKSLQLPLDTQAVIEIPNFVGVDGEPGPVAIDLDAPVAGPAGPEGSEGPRGTDGGLDMRHTMPYADEGDSVL</sequence>
<evidence type="ECO:0000256" key="1">
    <source>
        <dbReference type="SAM" id="MobiDB-lite"/>
    </source>
</evidence>
<organism evidence="2 3">
    <name type="scientific">Sphaeroforma arctica JP610</name>
    <dbReference type="NCBI Taxonomy" id="667725"/>
    <lineage>
        <taxon>Eukaryota</taxon>
        <taxon>Ichthyosporea</taxon>
        <taxon>Ichthyophonida</taxon>
        <taxon>Sphaeroforma</taxon>
    </lineage>
</organism>
<dbReference type="Proteomes" id="UP000054560">
    <property type="component" value="Unassembled WGS sequence"/>
</dbReference>
<gene>
    <name evidence="2" type="ORF">SARC_06282</name>
</gene>